<dbReference type="NCBIfam" id="TIGR00229">
    <property type="entry name" value="sensory_box"/>
    <property type="match status" value="1"/>
</dbReference>
<keyword evidence="3" id="KW-0805">Transcription regulation</keyword>
<evidence type="ECO:0000256" key="1">
    <source>
        <dbReference type="ARBA" id="ARBA00022741"/>
    </source>
</evidence>
<dbReference type="Gene3D" id="3.30.450.20">
    <property type="entry name" value="PAS domain"/>
    <property type="match status" value="1"/>
</dbReference>
<feature type="domain" description="PAS" evidence="7">
    <location>
        <begin position="196"/>
        <end position="247"/>
    </location>
</feature>
<evidence type="ECO:0000256" key="5">
    <source>
        <dbReference type="ARBA" id="ARBA00023163"/>
    </source>
</evidence>
<dbReference type="SUPFAM" id="SSF52540">
    <property type="entry name" value="P-loop containing nucleoside triphosphate hydrolases"/>
    <property type="match status" value="1"/>
</dbReference>
<evidence type="ECO:0000256" key="4">
    <source>
        <dbReference type="ARBA" id="ARBA00023125"/>
    </source>
</evidence>
<dbReference type="CDD" id="cd00009">
    <property type="entry name" value="AAA"/>
    <property type="match status" value="1"/>
</dbReference>
<dbReference type="GO" id="GO:0005524">
    <property type="term" value="F:ATP binding"/>
    <property type="evidence" value="ECO:0007669"/>
    <property type="project" value="UniProtKB-KW"/>
</dbReference>
<dbReference type="InterPro" id="IPR058031">
    <property type="entry name" value="AAA_lid_NorR"/>
</dbReference>
<dbReference type="SMART" id="SM00382">
    <property type="entry name" value="AAA"/>
    <property type="match status" value="1"/>
</dbReference>
<dbReference type="PROSITE" id="PS50045">
    <property type="entry name" value="SIGMA54_INTERACT_4"/>
    <property type="match status" value="1"/>
</dbReference>
<dbReference type="InterPro" id="IPR035965">
    <property type="entry name" value="PAS-like_dom_sf"/>
</dbReference>
<dbReference type="Proteomes" id="UP000425916">
    <property type="component" value="Chromosome"/>
</dbReference>
<reference evidence="8 9" key="1">
    <citation type="submission" date="2019-11" db="EMBL/GenBank/DDBJ databases">
        <title>Genome sequence of Moorella glycerini DSM11254.</title>
        <authorList>
            <person name="Poehlein A."/>
            <person name="Boeer T."/>
            <person name="Daniel R."/>
        </authorList>
    </citation>
    <scope>NUCLEOTIDE SEQUENCE [LARGE SCALE GENOMIC DNA]</scope>
    <source>
        <strain evidence="8 9">DSM 11254</strain>
    </source>
</reference>
<sequence length="641" mass="71445">MSLKVVVVSWGQLTNVVREIQGQVGGDVQIELVEGLFDQQTTLEMARQIEASGEVDVFVSGGGNARMLRENLTTPVVAVTVSGYDMLKTILQSRTGDETVYFVHFSEIIHELNDLKEVLPFPVYQVALKTLAEGEAFFNEISRQDRPVVIVGASLAWDLAQRHGLKAVYIYSPKAVLEALERAVELARVRRQEMEKTQRIQAILDFTCDGIIACDQGGIITAFNPAAEMITGISSQGAIGRPVQEVVPSLKLEELITSEQAAFNQLEKINDKEVMVNKVPVIVRGEPRGAVATLHDIVTIQKAEYQIRLKARREGLEAKTTFADIVGESLAIKKTIAQARQYARSEATVLIMGETGTGKELFAQAIHNASRRQGQPFVAINCAAVPENLLESELFGYEEGAFTGARKKGKPGLFELAHGGTIFLDEIGDISQAIQIKLLRVLQQREIMRVGGQHTIPIDVRVIAATNRDLLAAVREGTFRADLYYRLNVLPLYLPPLRERKEDIPALLRDMLFKANRTLARYAPVIAREILTHLPAYSWPGNVRELQNIAERIMALTLTGNPDEKQIKEVIDVVIKQSAYEEPFRIRPRDLSPRKGDLKKEIINMEKEVIMEALRQSQGNKTRAAELLGVSRSTLWRKLKE</sequence>
<dbReference type="InterPro" id="IPR013767">
    <property type="entry name" value="PAS_fold"/>
</dbReference>
<dbReference type="GO" id="GO:0043565">
    <property type="term" value="F:sequence-specific DNA binding"/>
    <property type="evidence" value="ECO:0007669"/>
    <property type="project" value="InterPro"/>
</dbReference>
<dbReference type="Gene3D" id="3.40.50.2300">
    <property type="match status" value="1"/>
</dbReference>
<dbReference type="InterPro" id="IPR000014">
    <property type="entry name" value="PAS"/>
</dbReference>
<keyword evidence="5" id="KW-0804">Transcription</keyword>
<dbReference type="SUPFAM" id="SSF159800">
    <property type="entry name" value="PrpR receptor domain-like"/>
    <property type="match status" value="1"/>
</dbReference>
<dbReference type="SMART" id="SM00091">
    <property type="entry name" value="PAS"/>
    <property type="match status" value="1"/>
</dbReference>
<dbReference type="PANTHER" id="PTHR32071">
    <property type="entry name" value="TRANSCRIPTIONAL REGULATORY PROTEIN"/>
    <property type="match status" value="1"/>
</dbReference>
<dbReference type="OrthoDB" id="9803970at2"/>
<keyword evidence="4" id="KW-0238">DNA-binding</keyword>
<dbReference type="RefSeq" id="WP_156271785.1">
    <property type="nucleotide sequence ID" value="NZ_CP046244.1"/>
</dbReference>
<feature type="domain" description="Sigma-54 factor interaction" evidence="6">
    <location>
        <begin position="325"/>
        <end position="555"/>
    </location>
</feature>
<dbReference type="PANTHER" id="PTHR32071:SF57">
    <property type="entry name" value="C4-DICARBOXYLATE TRANSPORT TRANSCRIPTIONAL REGULATORY PROTEIN DCTD"/>
    <property type="match status" value="1"/>
</dbReference>
<dbReference type="InterPro" id="IPR025944">
    <property type="entry name" value="Sigma_54_int_dom_CS"/>
</dbReference>
<organism evidence="8 9">
    <name type="scientific">Neomoorella glycerini</name>
    <dbReference type="NCBI Taxonomy" id="55779"/>
    <lineage>
        <taxon>Bacteria</taxon>
        <taxon>Bacillati</taxon>
        <taxon>Bacillota</taxon>
        <taxon>Clostridia</taxon>
        <taxon>Neomoorellales</taxon>
        <taxon>Neomoorellaceae</taxon>
        <taxon>Neomoorella</taxon>
    </lineage>
</organism>
<dbReference type="GO" id="GO:0006355">
    <property type="term" value="P:regulation of DNA-templated transcription"/>
    <property type="evidence" value="ECO:0007669"/>
    <property type="project" value="InterPro"/>
</dbReference>
<dbReference type="InterPro" id="IPR025943">
    <property type="entry name" value="Sigma_54_int_dom_ATP-bd_2"/>
</dbReference>
<dbReference type="PROSITE" id="PS00676">
    <property type="entry name" value="SIGMA54_INTERACT_2"/>
    <property type="match status" value="1"/>
</dbReference>
<dbReference type="PROSITE" id="PS00675">
    <property type="entry name" value="SIGMA54_INTERACT_1"/>
    <property type="match status" value="1"/>
</dbReference>
<dbReference type="Pfam" id="PF25601">
    <property type="entry name" value="AAA_lid_14"/>
    <property type="match status" value="1"/>
</dbReference>
<dbReference type="InterPro" id="IPR027417">
    <property type="entry name" value="P-loop_NTPase"/>
</dbReference>
<dbReference type="Pfam" id="PF02954">
    <property type="entry name" value="HTH_8"/>
    <property type="match status" value="1"/>
</dbReference>
<dbReference type="PROSITE" id="PS50112">
    <property type="entry name" value="PAS"/>
    <property type="match status" value="1"/>
</dbReference>
<keyword evidence="9" id="KW-1185">Reference proteome</keyword>
<dbReference type="Gene3D" id="1.10.8.60">
    <property type="match status" value="1"/>
</dbReference>
<dbReference type="Gene3D" id="3.40.50.300">
    <property type="entry name" value="P-loop containing nucleotide triphosphate hydrolases"/>
    <property type="match status" value="1"/>
</dbReference>
<dbReference type="PRINTS" id="PR01590">
    <property type="entry name" value="HTHFIS"/>
</dbReference>
<dbReference type="PROSITE" id="PS00688">
    <property type="entry name" value="SIGMA54_INTERACT_3"/>
    <property type="match status" value="1"/>
</dbReference>
<gene>
    <name evidence="8" type="primary">norR_4</name>
    <name evidence="8" type="ORF">MGLY_07040</name>
</gene>
<keyword evidence="1" id="KW-0547">Nucleotide-binding</keyword>
<dbReference type="SUPFAM" id="SSF55785">
    <property type="entry name" value="PYP-like sensor domain (PAS domain)"/>
    <property type="match status" value="1"/>
</dbReference>
<dbReference type="Pfam" id="PF00989">
    <property type="entry name" value="PAS"/>
    <property type="match status" value="1"/>
</dbReference>
<proteinExistence type="predicted"/>
<evidence type="ECO:0000259" key="7">
    <source>
        <dbReference type="PROSITE" id="PS50112"/>
    </source>
</evidence>
<dbReference type="Gene3D" id="3.40.50.10660">
    <property type="entry name" value="PrpR receptor domain-like"/>
    <property type="match status" value="1"/>
</dbReference>
<dbReference type="AlphaFoldDB" id="A0A6I5ZNA4"/>
<evidence type="ECO:0000313" key="9">
    <source>
        <dbReference type="Proteomes" id="UP000425916"/>
    </source>
</evidence>
<evidence type="ECO:0000259" key="6">
    <source>
        <dbReference type="PROSITE" id="PS50045"/>
    </source>
</evidence>
<protein>
    <submittedName>
        <fullName evidence="8">Anaerobic nitric oxide reductase transcription regulator NorR</fullName>
    </submittedName>
</protein>
<dbReference type="InterPro" id="IPR003593">
    <property type="entry name" value="AAA+_ATPase"/>
</dbReference>
<dbReference type="SUPFAM" id="SSF46689">
    <property type="entry name" value="Homeodomain-like"/>
    <property type="match status" value="1"/>
</dbReference>
<dbReference type="InterPro" id="IPR025662">
    <property type="entry name" value="Sigma_54_int_dom_ATP-bd_1"/>
</dbReference>
<dbReference type="InterPro" id="IPR002197">
    <property type="entry name" value="HTH_Fis"/>
</dbReference>
<evidence type="ECO:0000313" key="8">
    <source>
        <dbReference type="EMBL" id="QGP91372.1"/>
    </source>
</evidence>
<evidence type="ECO:0000256" key="3">
    <source>
        <dbReference type="ARBA" id="ARBA00023015"/>
    </source>
</evidence>
<dbReference type="CDD" id="cd00130">
    <property type="entry name" value="PAS"/>
    <property type="match status" value="1"/>
</dbReference>
<dbReference type="EMBL" id="CP046244">
    <property type="protein sequence ID" value="QGP91372.1"/>
    <property type="molecule type" value="Genomic_DNA"/>
</dbReference>
<dbReference type="Gene3D" id="1.10.10.60">
    <property type="entry name" value="Homeodomain-like"/>
    <property type="match status" value="1"/>
</dbReference>
<evidence type="ECO:0000256" key="2">
    <source>
        <dbReference type="ARBA" id="ARBA00022840"/>
    </source>
</evidence>
<dbReference type="Pfam" id="PF06506">
    <property type="entry name" value="PrpR_N"/>
    <property type="match status" value="1"/>
</dbReference>
<dbReference type="FunFam" id="3.40.50.300:FF:000006">
    <property type="entry name" value="DNA-binding transcriptional regulator NtrC"/>
    <property type="match status" value="1"/>
</dbReference>
<accession>A0A6I5ZNA4</accession>
<dbReference type="InterPro" id="IPR010524">
    <property type="entry name" value="Sig_transdc_resp-reg_PrpR_N"/>
</dbReference>
<dbReference type="GO" id="GO:0000156">
    <property type="term" value="F:phosphorelay response regulator activity"/>
    <property type="evidence" value="ECO:0007669"/>
    <property type="project" value="InterPro"/>
</dbReference>
<dbReference type="InterPro" id="IPR009057">
    <property type="entry name" value="Homeodomain-like_sf"/>
</dbReference>
<dbReference type="InterPro" id="IPR002078">
    <property type="entry name" value="Sigma_54_int"/>
</dbReference>
<name>A0A6I5ZNA4_9FIRM</name>
<dbReference type="Pfam" id="PF00158">
    <property type="entry name" value="Sigma54_activat"/>
    <property type="match status" value="1"/>
</dbReference>
<keyword evidence="2" id="KW-0067">ATP-binding</keyword>